<feature type="region of interest" description="Disordered" evidence="1">
    <location>
        <begin position="72"/>
        <end position="102"/>
    </location>
</feature>
<dbReference type="SUPFAM" id="SSF47226">
    <property type="entry name" value="Histidine-containing phosphotransfer domain, HPT domain"/>
    <property type="match status" value="1"/>
</dbReference>
<dbReference type="InterPro" id="IPR036641">
    <property type="entry name" value="HPT_dom_sf"/>
</dbReference>
<dbReference type="Pfam" id="PF01627">
    <property type="entry name" value="Hpt"/>
    <property type="match status" value="1"/>
</dbReference>
<dbReference type="InterPro" id="IPR008207">
    <property type="entry name" value="Sig_transdc_His_kin_Hpt_dom"/>
</dbReference>
<dbReference type="EMBL" id="PEBX01000019">
    <property type="protein sequence ID" value="PTQ56781.1"/>
    <property type="molecule type" value="Genomic_DNA"/>
</dbReference>
<feature type="compositionally biased region" description="Polar residues" evidence="1">
    <location>
        <begin position="72"/>
        <end position="84"/>
    </location>
</feature>
<dbReference type="GO" id="GO:0000160">
    <property type="term" value="P:phosphorelay signal transduction system"/>
    <property type="evidence" value="ECO:0007669"/>
    <property type="project" value="InterPro"/>
</dbReference>
<organism evidence="3 4">
    <name type="scientific">Candidatus Carbonibacillus altaicus</name>
    <dbReference type="NCBI Taxonomy" id="2163959"/>
    <lineage>
        <taxon>Bacteria</taxon>
        <taxon>Bacillati</taxon>
        <taxon>Bacillota</taxon>
        <taxon>Bacilli</taxon>
        <taxon>Bacillales</taxon>
        <taxon>Candidatus Carbonibacillus</taxon>
    </lineage>
</organism>
<name>A0A2R6Y2A0_9BACL</name>
<protein>
    <recommendedName>
        <fullName evidence="2">HPt domain-containing protein</fullName>
    </recommendedName>
</protein>
<proteinExistence type="predicted"/>
<gene>
    <name evidence="3" type="ORF">BSOLF_2669</name>
</gene>
<sequence>MLSEAAEKRLKASLIQTLQEAVEALEEALKKDDWGRIYAVGHSLKGNSGAHYFGLDRVRSVGEMLEKVSGVKETSTMKESQARSLGQARSSGEARSSEEAQALTEEALGALKEILRTFISPTDGSKV</sequence>
<feature type="compositionally biased region" description="Low complexity" evidence="1">
    <location>
        <begin position="86"/>
        <end position="102"/>
    </location>
</feature>
<feature type="domain" description="HPt" evidence="2">
    <location>
        <begin position="10"/>
        <end position="72"/>
    </location>
</feature>
<comment type="caution">
    <text evidence="3">The sequence shown here is derived from an EMBL/GenBank/DDBJ whole genome shotgun (WGS) entry which is preliminary data.</text>
</comment>
<dbReference type="Gene3D" id="1.20.120.160">
    <property type="entry name" value="HPT domain"/>
    <property type="match status" value="1"/>
</dbReference>
<evidence type="ECO:0000313" key="4">
    <source>
        <dbReference type="Proteomes" id="UP000244338"/>
    </source>
</evidence>
<reference evidence="4" key="1">
    <citation type="journal article" date="2018" name="Sci. Rep.">
        <title>Lignite coal burning seam in the remote Altai Mountains harbors a hydrogen-driven thermophilic microbial community.</title>
        <authorList>
            <person name="Kadnikov V.V."/>
            <person name="Mardanov A.V."/>
            <person name="Ivasenko D.A."/>
            <person name="Antsiferov D.V."/>
            <person name="Beletsky A.V."/>
            <person name="Karnachuk O.V."/>
            <person name="Ravin N.V."/>
        </authorList>
    </citation>
    <scope>NUCLEOTIDE SEQUENCE [LARGE SCALE GENOMIC DNA]</scope>
</reference>
<dbReference type="Proteomes" id="UP000244338">
    <property type="component" value="Unassembled WGS sequence"/>
</dbReference>
<accession>A0A2R6Y2A0</accession>
<evidence type="ECO:0000313" key="3">
    <source>
        <dbReference type="EMBL" id="PTQ56781.1"/>
    </source>
</evidence>
<evidence type="ECO:0000256" key="1">
    <source>
        <dbReference type="SAM" id="MobiDB-lite"/>
    </source>
</evidence>
<evidence type="ECO:0000259" key="2">
    <source>
        <dbReference type="Pfam" id="PF01627"/>
    </source>
</evidence>
<dbReference type="AlphaFoldDB" id="A0A2R6Y2A0"/>